<comment type="caution">
    <text evidence="1">The sequence shown here is derived from an EMBL/GenBank/DDBJ whole genome shotgun (WGS) entry which is preliminary data.</text>
</comment>
<reference evidence="1" key="2">
    <citation type="submission" date="2020-11" db="EMBL/GenBank/DDBJ databases">
        <authorList>
            <person name="McCartney M.A."/>
            <person name="Auch B."/>
            <person name="Kono T."/>
            <person name="Mallez S."/>
            <person name="Becker A."/>
            <person name="Gohl D.M."/>
            <person name="Silverstein K.A.T."/>
            <person name="Koren S."/>
            <person name="Bechman K.B."/>
            <person name="Herman A."/>
            <person name="Abrahante J.E."/>
            <person name="Garbe J."/>
        </authorList>
    </citation>
    <scope>NUCLEOTIDE SEQUENCE</scope>
    <source>
        <strain evidence="1">Duluth1</strain>
        <tissue evidence="1">Whole animal</tissue>
    </source>
</reference>
<evidence type="ECO:0000313" key="1">
    <source>
        <dbReference type="EMBL" id="KAH3893812.1"/>
    </source>
</evidence>
<gene>
    <name evidence="1" type="ORF">DPMN_017964</name>
</gene>
<sequence length="126" mass="14507">MGIIAAITPGKEQRHIIPRIHTTCEDIIAVGKIDIKFYKQSTNKMESMFFQKLSSIDDVEDQLEELNCLIKGARPLKPELPISTNRKLSWKIKHINPKCQSRKMNTTPVVTFDQPLEGIEYCHQRT</sequence>
<dbReference type="AlphaFoldDB" id="A0A9D4NCE1"/>
<evidence type="ECO:0000313" key="2">
    <source>
        <dbReference type="Proteomes" id="UP000828390"/>
    </source>
</evidence>
<protein>
    <submittedName>
        <fullName evidence="1">Uncharacterized protein</fullName>
    </submittedName>
</protein>
<reference evidence="1" key="1">
    <citation type="journal article" date="2019" name="bioRxiv">
        <title>The Genome of the Zebra Mussel, Dreissena polymorpha: A Resource for Invasive Species Research.</title>
        <authorList>
            <person name="McCartney M.A."/>
            <person name="Auch B."/>
            <person name="Kono T."/>
            <person name="Mallez S."/>
            <person name="Zhang Y."/>
            <person name="Obille A."/>
            <person name="Becker A."/>
            <person name="Abrahante J.E."/>
            <person name="Garbe J."/>
            <person name="Badalamenti J.P."/>
            <person name="Herman A."/>
            <person name="Mangelson H."/>
            <person name="Liachko I."/>
            <person name="Sullivan S."/>
            <person name="Sone E.D."/>
            <person name="Koren S."/>
            <person name="Silverstein K.A.T."/>
            <person name="Beckman K.B."/>
            <person name="Gohl D.M."/>
        </authorList>
    </citation>
    <scope>NUCLEOTIDE SEQUENCE</scope>
    <source>
        <strain evidence="1">Duluth1</strain>
        <tissue evidence="1">Whole animal</tissue>
    </source>
</reference>
<dbReference type="EMBL" id="JAIWYP010000001">
    <property type="protein sequence ID" value="KAH3893812.1"/>
    <property type="molecule type" value="Genomic_DNA"/>
</dbReference>
<proteinExistence type="predicted"/>
<name>A0A9D4NCE1_DREPO</name>
<dbReference type="Proteomes" id="UP000828390">
    <property type="component" value="Unassembled WGS sequence"/>
</dbReference>
<organism evidence="1 2">
    <name type="scientific">Dreissena polymorpha</name>
    <name type="common">Zebra mussel</name>
    <name type="synonym">Mytilus polymorpha</name>
    <dbReference type="NCBI Taxonomy" id="45954"/>
    <lineage>
        <taxon>Eukaryota</taxon>
        <taxon>Metazoa</taxon>
        <taxon>Spiralia</taxon>
        <taxon>Lophotrochozoa</taxon>
        <taxon>Mollusca</taxon>
        <taxon>Bivalvia</taxon>
        <taxon>Autobranchia</taxon>
        <taxon>Heteroconchia</taxon>
        <taxon>Euheterodonta</taxon>
        <taxon>Imparidentia</taxon>
        <taxon>Neoheterodontei</taxon>
        <taxon>Myida</taxon>
        <taxon>Dreissenoidea</taxon>
        <taxon>Dreissenidae</taxon>
        <taxon>Dreissena</taxon>
    </lineage>
</organism>
<keyword evidence="2" id="KW-1185">Reference proteome</keyword>
<accession>A0A9D4NCE1</accession>